<dbReference type="GO" id="GO:0005634">
    <property type="term" value="C:nucleus"/>
    <property type="evidence" value="ECO:0007669"/>
    <property type="project" value="UniProtKB-SubCell"/>
</dbReference>
<feature type="domain" description="Tify" evidence="3">
    <location>
        <begin position="107"/>
        <end position="142"/>
    </location>
</feature>
<comment type="caution">
    <text evidence="4">The sequence shown here is derived from an EMBL/GenBank/DDBJ whole genome shotgun (WGS) entry which is preliminary data.</text>
</comment>
<comment type="similarity">
    <text evidence="1 2">Belongs to the TIFY/JAZ family.</text>
</comment>
<dbReference type="InterPro" id="IPR018467">
    <property type="entry name" value="CCT_CS"/>
</dbReference>
<protein>
    <recommendedName>
        <fullName evidence="2">Protein TIFY</fullName>
    </recommendedName>
    <alternativeName>
        <fullName evidence="2">Jasmonate ZIM domain-containing protein</fullName>
    </alternativeName>
</protein>
<dbReference type="SMART" id="SM00979">
    <property type="entry name" value="TIFY"/>
    <property type="match status" value="1"/>
</dbReference>
<evidence type="ECO:0000256" key="2">
    <source>
        <dbReference type="RuleBase" id="RU369065"/>
    </source>
</evidence>
<keyword evidence="2" id="KW-1184">Jasmonic acid signaling pathway</keyword>
<dbReference type="InterPro" id="IPR040390">
    <property type="entry name" value="TIFY/JAZ"/>
</dbReference>
<evidence type="ECO:0000313" key="4">
    <source>
        <dbReference type="EMBL" id="KAK9726873.1"/>
    </source>
</evidence>
<name>A0AAW1L1I9_SAPOF</name>
<evidence type="ECO:0000313" key="5">
    <source>
        <dbReference type="Proteomes" id="UP001443914"/>
    </source>
</evidence>
<dbReference type="Pfam" id="PF09425">
    <property type="entry name" value="Jas_motif"/>
    <property type="match status" value="1"/>
</dbReference>
<evidence type="ECO:0000256" key="1">
    <source>
        <dbReference type="ARBA" id="ARBA00008614"/>
    </source>
</evidence>
<dbReference type="InterPro" id="IPR010399">
    <property type="entry name" value="Tify_dom"/>
</dbReference>
<dbReference type="EMBL" id="JBDFQZ010000005">
    <property type="protein sequence ID" value="KAK9726873.1"/>
    <property type="molecule type" value="Genomic_DNA"/>
</dbReference>
<comment type="function">
    <text evidence="2">Repressor of jasmonate responses.</text>
</comment>
<dbReference type="AlphaFoldDB" id="A0AAW1L1I9"/>
<keyword evidence="5" id="KW-1185">Reference proteome</keyword>
<dbReference type="GO" id="GO:0009611">
    <property type="term" value="P:response to wounding"/>
    <property type="evidence" value="ECO:0007669"/>
    <property type="project" value="UniProtKB-UniRule"/>
</dbReference>
<gene>
    <name evidence="4" type="ORF">RND81_05G242800</name>
</gene>
<dbReference type="Pfam" id="PF06200">
    <property type="entry name" value="tify"/>
    <property type="match status" value="1"/>
</dbReference>
<dbReference type="GO" id="GO:2000022">
    <property type="term" value="P:regulation of jasmonic acid mediated signaling pathway"/>
    <property type="evidence" value="ECO:0007669"/>
    <property type="project" value="UniProtKB-UniRule"/>
</dbReference>
<keyword evidence="2" id="KW-0539">Nucleus</keyword>
<evidence type="ECO:0000259" key="3">
    <source>
        <dbReference type="PROSITE" id="PS51320"/>
    </source>
</evidence>
<accession>A0AAW1L1I9</accession>
<proteinExistence type="inferred from homology"/>
<dbReference type="PROSITE" id="PS51320">
    <property type="entry name" value="TIFY"/>
    <property type="match status" value="1"/>
</dbReference>
<comment type="domain">
    <text evidence="2">The jas domain is required for interaction with COI1.</text>
</comment>
<comment type="subcellular location">
    <subcellularLocation>
        <location evidence="2">Nucleus</location>
    </subcellularLocation>
</comment>
<reference evidence="4" key="1">
    <citation type="submission" date="2024-03" db="EMBL/GenBank/DDBJ databases">
        <title>WGS assembly of Saponaria officinalis var. Norfolk2.</title>
        <authorList>
            <person name="Jenkins J."/>
            <person name="Shu S."/>
            <person name="Grimwood J."/>
            <person name="Barry K."/>
            <person name="Goodstein D."/>
            <person name="Schmutz J."/>
            <person name="Leebens-Mack J."/>
            <person name="Osbourn A."/>
        </authorList>
    </citation>
    <scope>NUCLEOTIDE SEQUENCE [LARGE SCALE GENOMIC DNA]</scope>
    <source>
        <strain evidence="4">JIC</strain>
    </source>
</reference>
<dbReference type="GO" id="GO:0031347">
    <property type="term" value="P:regulation of defense response"/>
    <property type="evidence" value="ECO:0007669"/>
    <property type="project" value="UniProtKB-UniRule"/>
</dbReference>
<organism evidence="4 5">
    <name type="scientific">Saponaria officinalis</name>
    <name type="common">Common soapwort</name>
    <name type="synonym">Lychnis saponaria</name>
    <dbReference type="NCBI Taxonomy" id="3572"/>
    <lineage>
        <taxon>Eukaryota</taxon>
        <taxon>Viridiplantae</taxon>
        <taxon>Streptophyta</taxon>
        <taxon>Embryophyta</taxon>
        <taxon>Tracheophyta</taxon>
        <taxon>Spermatophyta</taxon>
        <taxon>Magnoliopsida</taxon>
        <taxon>eudicotyledons</taxon>
        <taxon>Gunneridae</taxon>
        <taxon>Pentapetalae</taxon>
        <taxon>Caryophyllales</taxon>
        <taxon>Caryophyllaceae</taxon>
        <taxon>Caryophylleae</taxon>
        <taxon>Saponaria</taxon>
    </lineage>
</organism>
<dbReference type="Proteomes" id="UP001443914">
    <property type="component" value="Unassembled WGS sequence"/>
</dbReference>
<sequence length="218" mass="24941">MTQESVTTGSSNFARTCNRLSRFLKERRCFGEVGFNGVISPRLETEGNNINELLFTSKNNNNVDLEEKKSLDLFPLTSSSSTLNFDESTNNNMVFSRNSATSNEEANKRTTGSMTIIYDGKVVVYEGLRDEMAQEIMSLATQNVVNNTTQHDTSRHNYNNMTTRSSDFPILRGASLHRFMEKRKDRIAARGPYQVNNSFSRKQLRKNQEDNQLELKLW</sequence>
<dbReference type="PANTHER" id="PTHR33077">
    <property type="entry name" value="PROTEIN TIFY 4A-RELATED-RELATED"/>
    <property type="match status" value="1"/>
</dbReference>
<dbReference type="PANTHER" id="PTHR33077:SF52">
    <property type="entry name" value="PROTEIN TIFY 11D"/>
    <property type="match status" value="1"/>
</dbReference>